<dbReference type="Pfam" id="PF04059">
    <property type="entry name" value="RRM_2"/>
    <property type="match status" value="1"/>
</dbReference>
<reference evidence="4" key="1">
    <citation type="submission" date="2023-10" db="EMBL/GenBank/DDBJ databases">
        <authorList>
            <person name="Chen Y."/>
            <person name="Shah S."/>
            <person name="Dougan E. K."/>
            <person name="Thang M."/>
            <person name="Chan C."/>
        </authorList>
    </citation>
    <scope>NUCLEOTIDE SEQUENCE [LARGE SCALE GENOMIC DNA]</scope>
</reference>
<feature type="region of interest" description="Disordered" evidence="2">
    <location>
        <begin position="1"/>
        <end position="39"/>
    </location>
</feature>
<keyword evidence="1" id="KW-0694">RNA-binding</keyword>
<comment type="caution">
    <text evidence="4">The sequence shown here is derived from an EMBL/GenBank/DDBJ whole genome shotgun (WGS) entry which is preliminary data.</text>
</comment>
<sequence>EDVAAIFPPASEQPEVDGLENAEAKGAREKKARPPAERKEWSTDVTTVMIRQLPRQFTQVMLFEELTRRGFGRLFDFLYLPFDTKKGSNVGYGFVNFLQPQHAELFRREFDGTYMDGVVYQQDKLIHVHPASVQGYEANHEYFSQTRSLQRLDPRYSPIFLPGGFRDSVADRCEPGAPRPEGPGRRAPRPPPTQGAAAPPPPPFRAVARVGRCPGRGAAARGGPHRHGPLPGSCPRAAVAAPSRPAPAERRRRALHAERSPEGRLGAALSAACAPAVPLPASPAPLLLLLL</sequence>
<accession>A0ABN9QM32</accession>
<evidence type="ECO:0000259" key="3">
    <source>
        <dbReference type="PROSITE" id="PS50102"/>
    </source>
</evidence>
<dbReference type="InterPro" id="IPR007201">
    <property type="entry name" value="Mei2-like_Rrm_C"/>
</dbReference>
<feature type="compositionally biased region" description="Basic and acidic residues" evidence="2">
    <location>
        <begin position="22"/>
        <end position="39"/>
    </location>
</feature>
<proteinExistence type="predicted"/>
<gene>
    <name evidence="4" type="ORF">PCOR1329_LOCUS12950</name>
</gene>
<dbReference type="Gene3D" id="3.30.70.330">
    <property type="match status" value="1"/>
</dbReference>
<feature type="region of interest" description="Disordered" evidence="2">
    <location>
        <begin position="167"/>
        <end position="263"/>
    </location>
</feature>
<feature type="compositionally biased region" description="Low complexity" evidence="2">
    <location>
        <begin position="205"/>
        <end position="222"/>
    </location>
</feature>
<evidence type="ECO:0000313" key="5">
    <source>
        <dbReference type="Proteomes" id="UP001189429"/>
    </source>
</evidence>
<dbReference type="EMBL" id="CAUYUJ010003800">
    <property type="protein sequence ID" value="CAK0806895.1"/>
    <property type="molecule type" value="Genomic_DNA"/>
</dbReference>
<feature type="non-terminal residue" evidence="4">
    <location>
        <position position="1"/>
    </location>
</feature>
<protein>
    <recommendedName>
        <fullName evidence="3">RRM domain-containing protein</fullName>
    </recommendedName>
</protein>
<dbReference type="PROSITE" id="PS50102">
    <property type="entry name" value="RRM"/>
    <property type="match status" value="1"/>
</dbReference>
<dbReference type="Proteomes" id="UP001189429">
    <property type="component" value="Unassembled WGS sequence"/>
</dbReference>
<evidence type="ECO:0000313" key="4">
    <source>
        <dbReference type="EMBL" id="CAK0806895.1"/>
    </source>
</evidence>
<dbReference type="InterPro" id="IPR000504">
    <property type="entry name" value="RRM_dom"/>
</dbReference>
<dbReference type="InterPro" id="IPR012677">
    <property type="entry name" value="Nucleotide-bd_a/b_plait_sf"/>
</dbReference>
<dbReference type="SMART" id="SM00360">
    <property type="entry name" value="RRM"/>
    <property type="match status" value="1"/>
</dbReference>
<dbReference type="SUPFAM" id="SSF54928">
    <property type="entry name" value="RNA-binding domain, RBD"/>
    <property type="match status" value="1"/>
</dbReference>
<organism evidence="4 5">
    <name type="scientific">Prorocentrum cordatum</name>
    <dbReference type="NCBI Taxonomy" id="2364126"/>
    <lineage>
        <taxon>Eukaryota</taxon>
        <taxon>Sar</taxon>
        <taxon>Alveolata</taxon>
        <taxon>Dinophyceae</taxon>
        <taxon>Prorocentrales</taxon>
        <taxon>Prorocentraceae</taxon>
        <taxon>Prorocentrum</taxon>
    </lineage>
</organism>
<evidence type="ECO:0000256" key="2">
    <source>
        <dbReference type="SAM" id="MobiDB-lite"/>
    </source>
</evidence>
<keyword evidence="5" id="KW-1185">Reference proteome</keyword>
<dbReference type="InterPro" id="IPR035979">
    <property type="entry name" value="RBD_domain_sf"/>
</dbReference>
<name>A0ABN9QM32_9DINO</name>
<evidence type="ECO:0000256" key="1">
    <source>
        <dbReference type="PROSITE-ProRule" id="PRU00176"/>
    </source>
</evidence>
<feature type="compositionally biased region" description="Low complexity" evidence="2">
    <location>
        <begin position="229"/>
        <end position="243"/>
    </location>
</feature>
<feature type="domain" description="RRM" evidence="3">
    <location>
        <begin position="46"/>
        <end position="133"/>
    </location>
</feature>
<feature type="compositionally biased region" description="Pro residues" evidence="2">
    <location>
        <begin position="189"/>
        <end position="204"/>
    </location>
</feature>